<dbReference type="Proteomes" id="UP000279307">
    <property type="component" value="Chromosome 9"/>
</dbReference>
<dbReference type="InterPro" id="IPR018114">
    <property type="entry name" value="TRYPSIN_HIS"/>
</dbReference>
<reference evidence="8" key="3">
    <citation type="submission" date="2018-07" db="EMBL/GenBank/DDBJ databases">
        <authorList>
            <person name="Mckenzie S.K."/>
            <person name="Kronauer D.J.C."/>
        </authorList>
    </citation>
    <scope>NUCLEOTIDE SEQUENCE</scope>
    <source>
        <strain evidence="8">Clonal line C1</strain>
    </source>
</reference>
<dbReference type="PROSITE" id="PS00134">
    <property type="entry name" value="TRYPSIN_HIS"/>
    <property type="match status" value="1"/>
</dbReference>
<evidence type="ECO:0000256" key="1">
    <source>
        <dbReference type="ARBA" id="ARBA00022670"/>
    </source>
</evidence>
<evidence type="ECO:0000256" key="5">
    <source>
        <dbReference type="SAM" id="SignalP"/>
    </source>
</evidence>
<accession>A0A026WFP0</accession>
<dbReference type="STRING" id="2015173.A0A026WFP0"/>
<dbReference type="OrthoDB" id="10059102at2759"/>
<feature type="signal peptide" evidence="5">
    <location>
        <begin position="1"/>
        <end position="18"/>
    </location>
</feature>
<dbReference type="PANTHER" id="PTHR24252:SF7">
    <property type="entry name" value="HYALIN"/>
    <property type="match status" value="1"/>
</dbReference>
<dbReference type="CDD" id="cd00190">
    <property type="entry name" value="Tryp_SPc"/>
    <property type="match status" value="1"/>
</dbReference>
<dbReference type="Proteomes" id="UP000053097">
    <property type="component" value="Unassembled WGS sequence"/>
</dbReference>
<dbReference type="InterPro" id="IPR009003">
    <property type="entry name" value="Peptidase_S1_PA"/>
</dbReference>
<dbReference type="EMBL" id="KK107235">
    <property type="protein sequence ID" value="EZA54867.1"/>
    <property type="molecule type" value="Genomic_DNA"/>
</dbReference>
<dbReference type="InterPro" id="IPR001254">
    <property type="entry name" value="Trypsin_dom"/>
</dbReference>
<keyword evidence="1" id="KW-0645">Protease</keyword>
<feature type="chain" id="PRO_5033208931" evidence="5">
    <location>
        <begin position="19"/>
        <end position="313"/>
    </location>
</feature>
<protein>
    <submittedName>
        <fullName evidence="7">Trypsin-1</fullName>
    </submittedName>
</protein>
<keyword evidence="9" id="KW-1185">Reference proteome</keyword>
<keyword evidence="2" id="KW-0378">Hydrolase</keyword>
<dbReference type="InterPro" id="IPR043504">
    <property type="entry name" value="Peptidase_S1_PA_chymotrypsin"/>
</dbReference>
<dbReference type="EMBL" id="QOIP01000009">
    <property type="protein sequence ID" value="RLU18655.1"/>
    <property type="molecule type" value="Genomic_DNA"/>
</dbReference>
<dbReference type="Pfam" id="PF00089">
    <property type="entry name" value="Trypsin"/>
    <property type="match status" value="1"/>
</dbReference>
<evidence type="ECO:0000313" key="8">
    <source>
        <dbReference type="EMBL" id="RLU18655.1"/>
    </source>
</evidence>
<dbReference type="PROSITE" id="PS50240">
    <property type="entry name" value="TRYPSIN_DOM"/>
    <property type="match status" value="1"/>
</dbReference>
<keyword evidence="4" id="KW-1015">Disulfide bond</keyword>
<proteinExistence type="predicted"/>
<evidence type="ECO:0000256" key="2">
    <source>
        <dbReference type="ARBA" id="ARBA00022801"/>
    </source>
</evidence>
<evidence type="ECO:0000256" key="3">
    <source>
        <dbReference type="ARBA" id="ARBA00022825"/>
    </source>
</evidence>
<sequence length="313" mass="33542">MQIHTALTLLALLCLSHGAEVGFPGDKAMLMPLGLNGRIVNGTKAALRQFPHQVSLSRSWSLSHFCGGSIISSKLVLTAAHCMYLNGEVIQPWSIVVVGGIVKLTDMTPTRQERGVEKISIHPMFDISTLHNDVAVLQLSVSFKFTPELHNAPLAGNPIVPGTICQVAGWGYPADNIPIVSLDLMYVDLPIRSVDECRKLLKNITNLPDGMFCAGYLDGGKDACQGDSGGGMVCNGILTGVVSGGEGCARPLFPGVYADVYYYLNWITNNEAIVISGNFSRGNSTRRNNGEHQKASVVAVAFFLALLSITSRP</sequence>
<dbReference type="AlphaFoldDB" id="A0A026WFP0"/>
<dbReference type="FunFam" id="2.40.10.10:FF:000034">
    <property type="entry name" value="Eupolytin"/>
    <property type="match status" value="1"/>
</dbReference>
<dbReference type="GO" id="GO:0006508">
    <property type="term" value="P:proteolysis"/>
    <property type="evidence" value="ECO:0007669"/>
    <property type="project" value="UniProtKB-KW"/>
</dbReference>
<evidence type="ECO:0000259" key="6">
    <source>
        <dbReference type="PROSITE" id="PS50240"/>
    </source>
</evidence>
<dbReference type="GO" id="GO:0004252">
    <property type="term" value="F:serine-type endopeptidase activity"/>
    <property type="evidence" value="ECO:0007669"/>
    <property type="project" value="InterPro"/>
</dbReference>
<keyword evidence="3" id="KW-0720">Serine protease</keyword>
<keyword evidence="5" id="KW-0732">Signal</keyword>
<reference evidence="7 9" key="1">
    <citation type="journal article" date="2014" name="Curr. Biol.">
        <title>The genome of the clonal raider ant Cerapachys biroi.</title>
        <authorList>
            <person name="Oxley P.R."/>
            <person name="Ji L."/>
            <person name="Fetter-Pruneda I."/>
            <person name="McKenzie S.K."/>
            <person name="Li C."/>
            <person name="Hu H."/>
            <person name="Zhang G."/>
            <person name="Kronauer D.J."/>
        </authorList>
    </citation>
    <scope>NUCLEOTIDE SEQUENCE [LARGE SCALE GENOMIC DNA]</scope>
</reference>
<reference evidence="8" key="2">
    <citation type="journal article" date="2018" name="Genome Res.">
        <title>The genomic architecture and molecular evolution of ant odorant receptors.</title>
        <authorList>
            <person name="McKenzie S.K."/>
            <person name="Kronauer D.J.C."/>
        </authorList>
    </citation>
    <scope>NUCLEOTIDE SEQUENCE [LARGE SCALE GENOMIC DNA]</scope>
    <source>
        <strain evidence="8">Clonal line C1</strain>
    </source>
</reference>
<name>A0A026WFP0_OOCBI</name>
<dbReference type="Gene3D" id="2.40.10.10">
    <property type="entry name" value="Trypsin-like serine proteases"/>
    <property type="match status" value="1"/>
</dbReference>
<gene>
    <name evidence="8" type="ORF">DMN91_009012</name>
    <name evidence="7" type="ORF">X777_05370</name>
</gene>
<dbReference type="SMART" id="SM00020">
    <property type="entry name" value="Tryp_SPc"/>
    <property type="match status" value="1"/>
</dbReference>
<dbReference type="InterPro" id="IPR001314">
    <property type="entry name" value="Peptidase_S1A"/>
</dbReference>
<dbReference type="PANTHER" id="PTHR24252">
    <property type="entry name" value="ACROSIN-RELATED"/>
    <property type="match status" value="1"/>
</dbReference>
<evidence type="ECO:0000256" key="4">
    <source>
        <dbReference type="ARBA" id="ARBA00023157"/>
    </source>
</evidence>
<organism evidence="7 9">
    <name type="scientific">Ooceraea biroi</name>
    <name type="common">Clonal raider ant</name>
    <name type="synonym">Cerapachys biroi</name>
    <dbReference type="NCBI Taxonomy" id="2015173"/>
    <lineage>
        <taxon>Eukaryota</taxon>
        <taxon>Metazoa</taxon>
        <taxon>Ecdysozoa</taxon>
        <taxon>Arthropoda</taxon>
        <taxon>Hexapoda</taxon>
        <taxon>Insecta</taxon>
        <taxon>Pterygota</taxon>
        <taxon>Neoptera</taxon>
        <taxon>Endopterygota</taxon>
        <taxon>Hymenoptera</taxon>
        <taxon>Apocrita</taxon>
        <taxon>Aculeata</taxon>
        <taxon>Formicoidea</taxon>
        <taxon>Formicidae</taxon>
        <taxon>Dorylinae</taxon>
        <taxon>Ooceraea</taxon>
    </lineage>
</organism>
<dbReference type="OMA" id="VAGWGYP"/>
<dbReference type="SUPFAM" id="SSF50494">
    <property type="entry name" value="Trypsin-like serine proteases"/>
    <property type="match status" value="1"/>
</dbReference>
<evidence type="ECO:0000313" key="7">
    <source>
        <dbReference type="EMBL" id="EZA54867.1"/>
    </source>
</evidence>
<evidence type="ECO:0000313" key="9">
    <source>
        <dbReference type="Proteomes" id="UP000053097"/>
    </source>
</evidence>
<feature type="domain" description="Peptidase S1" evidence="6">
    <location>
        <begin position="39"/>
        <end position="272"/>
    </location>
</feature>
<dbReference type="PRINTS" id="PR00722">
    <property type="entry name" value="CHYMOTRYPSIN"/>
</dbReference>